<feature type="transmembrane region" description="Helical" evidence="10">
    <location>
        <begin position="12"/>
        <end position="33"/>
    </location>
</feature>
<proteinExistence type="inferred from homology"/>
<dbReference type="PANTHER" id="PTHR11214">
    <property type="entry name" value="BETA-1,3-N-ACETYLGLUCOSAMINYLTRANSFERASE"/>
    <property type="match status" value="1"/>
</dbReference>
<dbReference type="GO" id="GO:0030311">
    <property type="term" value="P:poly-N-acetyllactosamine biosynthetic process"/>
    <property type="evidence" value="ECO:0007669"/>
    <property type="project" value="TreeGrafter"/>
</dbReference>
<gene>
    <name evidence="11" type="ORF">GSOID_T00027082001</name>
</gene>
<evidence type="ECO:0000256" key="6">
    <source>
        <dbReference type="ARBA" id="ARBA00022968"/>
    </source>
</evidence>
<keyword evidence="3 10" id="KW-0328">Glycosyltransferase</keyword>
<evidence type="ECO:0000256" key="9">
    <source>
        <dbReference type="ARBA" id="ARBA00023136"/>
    </source>
</evidence>
<accession>E4YIG4</accession>
<dbReference type="GO" id="GO:0006493">
    <property type="term" value="P:protein O-linked glycosylation"/>
    <property type="evidence" value="ECO:0007669"/>
    <property type="project" value="TreeGrafter"/>
</dbReference>
<evidence type="ECO:0000256" key="8">
    <source>
        <dbReference type="ARBA" id="ARBA00023034"/>
    </source>
</evidence>
<keyword evidence="9 10" id="KW-0472">Membrane</keyword>
<sequence length="455" mass="53110">MWKLSIYKNFRQYFGAFIFSYGLSSVFFTDILFEKKPEGVTNAPRIAKEIMRDHEDTRAFFNYDKNEFEHPVEHLNAFLNFEFGYTWPVLHKPSNCTKVHGFNQTTVLIGVKSHPSGIEKRNLIRRTWSQARYWTNQIFGKTPIQLKTIFLVGSTPTTDLRDEAEEYNDIYQWDFTEDLFNLTNKDHQLITFFENHCSFANFIVKADDDIFLNPKVIQRLIVKNLFDPKRSVNGTYRNIPTGQLVTFDAPIEMFGSMVIGAKPFRDPLNKYFIPNSFYSDAFGDYPKYFSGALFVMTNRALSLIGPKARETPAFPIDDVWVGMVLERAGLDNHLNHEYLMYIGLMNEQEMKQANLNNTCFLAGMPTYHRLNLEVIEMTYKMIYSMNLEKCMDESILYDVVGRFYKKSQFIARELIQGKDHYKNKIYISQIIMMIEFKNGAAISSFTSEIHLPQTV</sequence>
<evidence type="ECO:0000313" key="11">
    <source>
        <dbReference type="EMBL" id="CBY35275.1"/>
    </source>
</evidence>
<dbReference type="EC" id="2.4.1.-" evidence="10"/>
<evidence type="ECO:0000256" key="3">
    <source>
        <dbReference type="ARBA" id="ARBA00022676"/>
    </source>
</evidence>
<evidence type="ECO:0000256" key="2">
    <source>
        <dbReference type="ARBA" id="ARBA00008661"/>
    </source>
</evidence>
<dbReference type="EMBL" id="FN654609">
    <property type="protein sequence ID" value="CBY35275.1"/>
    <property type="molecule type" value="Genomic_DNA"/>
</dbReference>
<dbReference type="AlphaFoldDB" id="E4YIG4"/>
<organism evidence="11">
    <name type="scientific">Oikopleura dioica</name>
    <name type="common">Tunicate</name>
    <dbReference type="NCBI Taxonomy" id="34765"/>
    <lineage>
        <taxon>Eukaryota</taxon>
        <taxon>Metazoa</taxon>
        <taxon>Chordata</taxon>
        <taxon>Tunicata</taxon>
        <taxon>Appendicularia</taxon>
        <taxon>Copelata</taxon>
        <taxon>Oikopleuridae</taxon>
        <taxon>Oikopleura</taxon>
    </lineage>
</organism>
<dbReference type="GO" id="GO:0000139">
    <property type="term" value="C:Golgi membrane"/>
    <property type="evidence" value="ECO:0007669"/>
    <property type="project" value="UniProtKB-SubCell"/>
</dbReference>
<comment type="subcellular location">
    <subcellularLocation>
        <location evidence="1 10">Golgi apparatus membrane</location>
        <topology evidence="1 10">Single-pass type II membrane protein</topology>
    </subcellularLocation>
</comment>
<keyword evidence="7 10" id="KW-1133">Transmembrane helix</keyword>
<dbReference type="Proteomes" id="UP000011014">
    <property type="component" value="Unassembled WGS sequence"/>
</dbReference>
<reference evidence="11" key="1">
    <citation type="journal article" date="2010" name="Science">
        <title>Plasticity of animal genome architecture unmasked by rapid evolution of a pelagic tunicate.</title>
        <authorList>
            <person name="Denoeud F."/>
            <person name="Henriet S."/>
            <person name="Mungpakdee S."/>
            <person name="Aury J.M."/>
            <person name="Da Silva C."/>
            <person name="Brinkmann H."/>
            <person name="Mikhaleva J."/>
            <person name="Olsen L.C."/>
            <person name="Jubin C."/>
            <person name="Canestro C."/>
            <person name="Bouquet J.M."/>
            <person name="Danks G."/>
            <person name="Poulain J."/>
            <person name="Campsteijn C."/>
            <person name="Adamski M."/>
            <person name="Cross I."/>
            <person name="Yadetie F."/>
            <person name="Muffato M."/>
            <person name="Louis A."/>
            <person name="Butcher S."/>
            <person name="Tsagkogeorga G."/>
            <person name="Konrad A."/>
            <person name="Singh S."/>
            <person name="Jensen M.F."/>
            <person name="Cong E.H."/>
            <person name="Eikeseth-Otteraa H."/>
            <person name="Noel B."/>
            <person name="Anthouard V."/>
            <person name="Porcel B.M."/>
            <person name="Kachouri-Lafond R."/>
            <person name="Nishino A."/>
            <person name="Ugolini M."/>
            <person name="Chourrout P."/>
            <person name="Nishida H."/>
            <person name="Aasland R."/>
            <person name="Huzurbazar S."/>
            <person name="Westhof E."/>
            <person name="Delsuc F."/>
            <person name="Lehrach H."/>
            <person name="Reinhardt R."/>
            <person name="Weissenbach J."/>
            <person name="Roy S.W."/>
            <person name="Artiguenave F."/>
            <person name="Postlethwait J.H."/>
            <person name="Manak J.R."/>
            <person name="Thompson E.M."/>
            <person name="Jaillon O."/>
            <person name="Du Pasquier L."/>
            <person name="Boudinot P."/>
            <person name="Liberles D.A."/>
            <person name="Volff J.N."/>
            <person name="Philippe H."/>
            <person name="Lenhard B."/>
            <person name="Roest Crollius H."/>
            <person name="Wincker P."/>
            <person name="Chourrout D."/>
        </authorList>
    </citation>
    <scope>NUCLEOTIDE SEQUENCE [LARGE SCALE GENOMIC DNA]</scope>
</reference>
<dbReference type="GO" id="GO:0008194">
    <property type="term" value="F:UDP-glycosyltransferase activity"/>
    <property type="evidence" value="ECO:0007669"/>
    <property type="project" value="TreeGrafter"/>
</dbReference>
<dbReference type="PANTHER" id="PTHR11214:SF394">
    <property type="entry name" value="HEXOSYLTRANSFERASE"/>
    <property type="match status" value="1"/>
</dbReference>
<evidence type="ECO:0000256" key="10">
    <source>
        <dbReference type="RuleBase" id="RU363063"/>
    </source>
</evidence>
<dbReference type="InterPro" id="IPR002659">
    <property type="entry name" value="Glyco_trans_31"/>
</dbReference>
<evidence type="ECO:0000256" key="1">
    <source>
        <dbReference type="ARBA" id="ARBA00004323"/>
    </source>
</evidence>
<comment type="similarity">
    <text evidence="2 10">Belongs to the glycosyltransferase 31 family.</text>
</comment>
<keyword evidence="5 10" id="KW-0812">Transmembrane</keyword>
<keyword evidence="4" id="KW-0808">Transferase</keyword>
<dbReference type="GO" id="GO:0016758">
    <property type="term" value="F:hexosyltransferase activity"/>
    <property type="evidence" value="ECO:0007669"/>
    <property type="project" value="InterPro"/>
</dbReference>
<dbReference type="Pfam" id="PF01762">
    <property type="entry name" value="Galactosyl_T"/>
    <property type="match status" value="1"/>
</dbReference>
<protein>
    <recommendedName>
        <fullName evidence="10">Hexosyltransferase</fullName>
        <ecNumber evidence="10">2.4.1.-</ecNumber>
    </recommendedName>
</protein>
<evidence type="ECO:0000256" key="7">
    <source>
        <dbReference type="ARBA" id="ARBA00022989"/>
    </source>
</evidence>
<keyword evidence="8 10" id="KW-0333">Golgi apparatus</keyword>
<name>E4YIG4_OIKDI</name>
<evidence type="ECO:0000256" key="4">
    <source>
        <dbReference type="ARBA" id="ARBA00022679"/>
    </source>
</evidence>
<evidence type="ECO:0000256" key="5">
    <source>
        <dbReference type="ARBA" id="ARBA00022692"/>
    </source>
</evidence>
<dbReference type="Gene3D" id="3.90.550.50">
    <property type="match status" value="1"/>
</dbReference>
<keyword evidence="6 10" id="KW-0735">Signal-anchor</keyword>